<feature type="region of interest" description="Disordered" evidence="1">
    <location>
        <begin position="166"/>
        <end position="191"/>
    </location>
</feature>
<dbReference type="RefSeq" id="WP_012517057.1">
    <property type="nucleotide sequence ID" value="NZ_CP013928.1"/>
</dbReference>
<evidence type="ECO:0000313" key="3">
    <source>
        <dbReference type="Proteomes" id="UP000061468"/>
    </source>
</evidence>
<gene>
    <name evidence="2" type="ORF">AV942_02445</name>
</gene>
<dbReference type="EMBL" id="CP013928">
    <property type="protein sequence ID" value="AMJ77247.1"/>
    <property type="molecule type" value="Genomic_DNA"/>
</dbReference>
<evidence type="ECO:0000313" key="2">
    <source>
        <dbReference type="EMBL" id="AMJ77247.1"/>
    </source>
</evidence>
<proteinExistence type="predicted"/>
<sequence length="264" mass="29201">MDALMVDSRIDRYELERSSLTQISLPSASDLRALLLSLGINGSLLLALAFTTENESINQQHFPPVLLKAVLVMPTSAPQKTDIDSEPVNEKGSDLEHSAAIEKTKKGEKVSSANKVVGKTKEPQKLLVKEPSPQFKARTKETKLKIRDATQDYINRLNAQRLHDIANQSPSNKTHSNVKRNPKLSNSSNTENEDFLKSIEIVLDCSSIKGKLFSTLSKNKGVTLNDRDFPTLAGDATKSVQGTVKCRDHGSIQLHIDKYLNKLQ</sequence>
<reference evidence="2 3" key="1">
    <citation type="submission" date="2015-12" db="EMBL/GenBank/DDBJ databases">
        <title>Intraspecies pangenome expansion in the marine bacterium Alteromonas.</title>
        <authorList>
            <person name="Lopez-Perez M."/>
            <person name="Rodriguez-Valera F."/>
        </authorList>
    </citation>
    <scope>NUCLEOTIDE SEQUENCE [LARGE SCALE GENOMIC DNA]</scope>
    <source>
        <strain evidence="2 3">UM8</strain>
    </source>
</reference>
<protein>
    <submittedName>
        <fullName evidence="2">Uncharacterized protein</fullName>
    </submittedName>
</protein>
<organism evidence="2 3">
    <name type="scientific">Alteromonas mediterranea</name>
    <dbReference type="NCBI Taxonomy" id="314275"/>
    <lineage>
        <taxon>Bacteria</taxon>
        <taxon>Pseudomonadati</taxon>
        <taxon>Pseudomonadota</taxon>
        <taxon>Gammaproteobacteria</taxon>
        <taxon>Alteromonadales</taxon>
        <taxon>Alteromonadaceae</taxon>
        <taxon>Alteromonas/Salinimonas group</taxon>
        <taxon>Alteromonas</taxon>
    </lineage>
</organism>
<accession>A0AAC8XH83</accession>
<dbReference type="Proteomes" id="UP000061468">
    <property type="component" value="Chromosome"/>
</dbReference>
<evidence type="ECO:0000256" key="1">
    <source>
        <dbReference type="SAM" id="MobiDB-lite"/>
    </source>
</evidence>
<dbReference type="AlphaFoldDB" id="A0AAC8XH83"/>
<name>A0AAC8XH83_9ALTE</name>
<feature type="compositionally biased region" description="Polar residues" evidence="1">
    <location>
        <begin position="166"/>
        <end position="175"/>
    </location>
</feature>